<sequence length="194" mass="20788">MRCSIATIVVALSVTTAAINVPEAVNSINAAAKGANAAKSRISSGKENVNAIIPGIMANMKQLVDVMVTKSTATDAEYNALSNQQRQALTTASINFLDSQHALFGLLDSLIPKAGKPSQQNKPRDLATLLREPVKGCKPAFQGIEKGAKCARQYMIKAAKNAVAGYTPEQLKVANEEEEDIEHDIFDLIYYGSH</sequence>
<organism evidence="2 3">
    <name type="scientific">[Torrubiella] hemipterigena</name>
    <dbReference type="NCBI Taxonomy" id="1531966"/>
    <lineage>
        <taxon>Eukaryota</taxon>
        <taxon>Fungi</taxon>
        <taxon>Dikarya</taxon>
        <taxon>Ascomycota</taxon>
        <taxon>Pezizomycotina</taxon>
        <taxon>Sordariomycetes</taxon>
        <taxon>Hypocreomycetidae</taxon>
        <taxon>Hypocreales</taxon>
        <taxon>Clavicipitaceae</taxon>
        <taxon>Clavicipitaceae incertae sedis</taxon>
        <taxon>'Torrubiella' clade</taxon>
    </lineage>
</organism>
<name>A0A0A1TI41_9HYPO</name>
<reference evidence="2 3" key="1">
    <citation type="journal article" date="2015" name="Genome Announc.">
        <title>Draft Genome Sequence and Gene Annotation of the Entomopathogenic Fungus Verticillium hemipterigenum.</title>
        <authorList>
            <person name="Horn F."/>
            <person name="Habel A."/>
            <person name="Scharf D.H."/>
            <person name="Dworschak J."/>
            <person name="Brakhage A.A."/>
            <person name="Guthke R."/>
            <person name="Hertweck C."/>
            <person name="Linde J."/>
        </authorList>
    </citation>
    <scope>NUCLEOTIDE SEQUENCE [LARGE SCALE GENOMIC DNA]</scope>
</reference>
<evidence type="ECO:0000313" key="2">
    <source>
        <dbReference type="EMBL" id="CEJ90088.1"/>
    </source>
</evidence>
<keyword evidence="1" id="KW-0732">Signal</keyword>
<dbReference type="Proteomes" id="UP000039046">
    <property type="component" value="Unassembled WGS sequence"/>
</dbReference>
<keyword evidence="3" id="KW-1185">Reference proteome</keyword>
<feature type="signal peptide" evidence="1">
    <location>
        <begin position="1"/>
        <end position="18"/>
    </location>
</feature>
<proteinExistence type="predicted"/>
<protein>
    <recommendedName>
        <fullName evidence="4">Cell wall protein</fullName>
    </recommendedName>
</protein>
<gene>
    <name evidence="2" type="ORF">VHEMI05894</name>
</gene>
<dbReference type="AlphaFoldDB" id="A0A0A1TI41"/>
<evidence type="ECO:0000256" key="1">
    <source>
        <dbReference type="SAM" id="SignalP"/>
    </source>
</evidence>
<accession>A0A0A1TI41</accession>
<dbReference type="HOGENOM" id="CLU_1462325_0_0_1"/>
<evidence type="ECO:0008006" key="4">
    <source>
        <dbReference type="Google" id="ProtNLM"/>
    </source>
</evidence>
<evidence type="ECO:0000313" key="3">
    <source>
        <dbReference type="Proteomes" id="UP000039046"/>
    </source>
</evidence>
<feature type="chain" id="PRO_5001990260" description="Cell wall protein" evidence="1">
    <location>
        <begin position="19"/>
        <end position="194"/>
    </location>
</feature>
<dbReference type="EMBL" id="CDHN01000003">
    <property type="protein sequence ID" value="CEJ90088.1"/>
    <property type="molecule type" value="Genomic_DNA"/>
</dbReference>